<evidence type="ECO:0000259" key="7">
    <source>
        <dbReference type="Pfam" id="PF00156"/>
    </source>
</evidence>
<dbReference type="GO" id="GO:0044205">
    <property type="term" value="P:'de novo' UMP biosynthetic process"/>
    <property type="evidence" value="ECO:0007669"/>
    <property type="project" value="UniProtKB-UniRule"/>
</dbReference>
<feature type="domain" description="Phosphoribosyltransferase" evidence="7">
    <location>
        <begin position="41"/>
        <end position="151"/>
    </location>
</feature>
<dbReference type="InterPro" id="IPR004467">
    <property type="entry name" value="Or_phspho_trans_dom"/>
</dbReference>
<keyword evidence="5 6" id="KW-0665">Pyrimidine biosynthesis</keyword>
<dbReference type="GeneID" id="85229570"/>
<feature type="binding site" evidence="6">
    <location>
        <position position="92"/>
    </location>
    <ligand>
        <name>5-phospho-alpha-D-ribose 1-diphosphate</name>
        <dbReference type="ChEBI" id="CHEBI:58017"/>
        <note>ligand shared between dimeric partners</note>
    </ligand>
</feature>
<dbReference type="InterPro" id="IPR000836">
    <property type="entry name" value="PRTase_dom"/>
</dbReference>
<accession>A0AA97FBR8</accession>
<dbReference type="NCBIfam" id="TIGR00336">
    <property type="entry name" value="pyrE"/>
    <property type="match status" value="1"/>
</dbReference>
<dbReference type="Proteomes" id="UP001301797">
    <property type="component" value="Chromosome"/>
</dbReference>
<dbReference type="SUPFAM" id="SSF53271">
    <property type="entry name" value="PRTase-like"/>
    <property type="match status" value="1"/>
</dbReference>
<dbReference type="EC" id="2.4.2.10" evidence="2 6"/>
<organism evidence="8 9">
    <name type="scientific">Methanochimaera problematica</name>
    <dbReference type="NCBI Taxonomy" id="2609417"/>
    <lineage>
        <taxon>Archaea</taxon>
        <taxon>Methanobacteriati</taxon>
        <taxon>Methanobacteriota</taxon>
        <taxon>Stenosarchaea group</taxon>
        <taxon>Methanomicrobia</taxon>
        <taxon>Methanomicrobiales</taxon>
        <taxon>Methanomicrobiaceae</taxon>
        <taxon>Methanochimaera</taxon>
    </lineage>
</organism>
<comment type="pathway">
    <text evidence="1 6">Pyrimidine metabolism; UMP biosynthesis via de novo pathway; UMP from orotate: step 1/2.</text>
</comment>
<keyword evidence="6" id="KW-0460">Magnesium</keyword>
<evidence type="ECO:0000256" key="2">
    <source>
        <dbReference type="ARBA" id="ARBA00011971"/>
    </source>
</evidence>
<feature type="binding site" description="in other chain" evidence="6">
    <location>
        <position position="87"/>
    </location>
    <ligand>
        <name>5-phospho-alpha-D-ribose 1-diphosphate</name>
        <dbReference type="ChEBI" id="CHEBI:58017"/>
        <note>ligand shared between dimeric partners</note>
    </ligand>
</feature>
<evidence type="ECO:0000256" key="4">
    <source>
        <dbReference type="ARBA" id="ARBA00022679"/>
    </source>
</evidence>
<comment type="catalytic activity">
    <reaction evidence="6">
        <text>orotidine 5'-phosphate + diphosphate = orotate + 5-phospho-alpha-D-ribose 1-diphosphate</text>
        <dbReference type="Rhea" id="RHEA:10380"/>
        <dbReference type="ChEBI" id="CHEBI:30839"/>
        <dbReference type="ChEBI" id="CHEBI:33019"/>
        <dbReference type="ChEBI" id="CHEBI:57538"/>
        <dbReference type="ChEBI" id="CHEBI:58017"/>
        <dbReference type="EC" id="2.4.2.10"/>
    </reaction>
</comment>
<feature type="binding site" evidence="6">
    <location>
        <position position="115"/>
    </location>
    <ligand>
        <name>orotate</name>
        <dbReference type="ChEBI" id="CHEBI:30839"/>
    </ligand>
</feature>
<feature type="binding site" description="in other chain" evidence="6">
    <location>
        <begin position="111"/>
        <end position="119"/>
    </location>
    <ligand>
        <name>5-phospho-alpha-D-ribose 1-diphosphate</name>
        <dbReference type="ChEBI" id="CHEBI:58017"/>
        <note>ligand shared between dimeric partners</note>
    </ligand>
</feature>
<comment type="function">
    <text evidence="6">Catalyzes the transfer of a ribosyl phosphate group from 5-phosphoribose 1-diphosphate to orotate, leading to the formation of orotidine monophosphate (OMP).</text>
</comment>
<feature type="binding site" evidence="6">
    <location>
        <position position="143"/>
    </location>
    <ligand>
        <name>orotate</name>
        <dbReference type="ChEBI" id="CHEBI:30839"/>
    </ligand>
</feature>
<gene>
    <name evidence="6" type="primary">pyrE</name>
    <name evidence="8" type="ORF">F1737_05290</name>
</gene>
<dbReference type="PANTHER" id="PTHR19278">
    <property type="entry name" value="OROTATE PHOSPHORIBOSYLTRANSFERASE"/>
    <property type="match status" value="1"/>
</dbReference>
<comment type="subunit">
    <text evidence="6">Homodimer.</text>
</comment>
<dbReference type="HAMAP" id="MF_01208">
    <property type="entry name" value="PyrE"/>
    <property type="match status" value="1"/>
</dbReference>
<dbReference type="KEGG" id="mefw:F1737_05290"/>
<proteinExistence type="inferred from homology"/>
<dbReference type="GO" id="GO:0004588">
    <property type="term" value="F:orotate phosphoribosyltransferase activity"/>
    <property type="evidence" value="ECO:0007669"/>
    <property type="project" value="UniProtKB-UniRule"/>
</dbReference>
<dbReference type="RefSeq" id="WP_317137741.1">
    <property type="nucleotide sequence ID" value="NZ_CP043875.1"/>
</dbReference>
<dbReference type="CDD" id="cd06223">
    <property type="entry name" value="PRTases_typeI"/>
    <property type="match status" value="1"/>
</dbReference>
<evidence type="ECO:0000256" key="3">
    <source>
        <dbReference type="ARBA" id="ARBA00022676"/>
    </source>
</evidence>
<name>A0AA97FBR8_9EURY</name>
<keyword evidence="4 6" id="KW-0808">Transferase</keyword>
<dbReference type="AlphaFoldDB" id="A0AA97FBR8"/>
<evidence type="ECO:0000313" key="8">
    <source>
        <dbReference type="EMBL" id="WOF16162.1"/>
    </source>
</evidence>
<feature type="binding site" evidence="6">
    <location>
        <position position="86"/>
    </location>
    <ligand>
        <name>5-phospho-alpha-D-ribose 1-diphosphate</name>
        <dbReference type="ChEBI" id="CHEBI:58017"/>
        <note>ligand shared between dimeric partners</note>
    </ligand>
</feature>
<dbReference type="InterPro" id="IPR023031">
    <property type="entry name" value="OPRT"/>
</dbReference>
<dbReference type="EMBL" id="CP043875">
    <property type="protein sequence ID" value="WOF16162.1"/>
    <property type="molecule type" value="Genomic_DNA"/>
</dbReference>
<evidence type="ECO:0000256" key="6">
    <source>
        <dbReference type="HAMAP-Rule" id="MF_01208"/>
    </source>
</evidence>
<feature type="binding site" evidence="6">
    <location>
        <position position="90"/>
    </location>
    <ligand>
        <name>5-phospho-alpha-D-ribose 1-diphosphate</name>
        <dbReference type="ChEBI" id="CHEBI:58017"/>
        <note>ligand shared between dimeric partners</note>
    </ligand>
</feature>
<dbReference type="InterPro" id="IPR029057">
    <property type="entry name" value="PRTase-like"/>
</dbReference>
<keyword evidence="9" id="KW-1185">Reference proteome</keyword>
<dbReference type="GO" id="GO:0019856">
    <property type="term" value="P:pyrimidine nucleobase biosynthetic process"/>
    <property type="evidence" value="ECO:0007669"/>
    <property type="project" value="TreeGrafter"/>
</dbReference>
<comment type="cofactor">
    <cofactor evidence="6">
        <name>Mg(2+)</name>
        <dbReference type="ChEBI" id="CHEBI:18420"/>
    </cofactor>
</comment>
<evidence type="ECO:0000256" key="5">
    <source>
        <dbReference type="ARBA" id="ARBA00022975"/>
    </source>
</evidence>
<evidence type="ECO:0000256" key="1">
    <source>
        <dbReference type="ARBA" id="ARBA00004889"/>
    </source>
</evidence>
<dbReference type="GO" id="GO:0000287">
    <property type="term" value="F:magnesium ion binding"/>
    <property type="evidence" value="ECO:0007669"/>
    <property type="project" value="UniProtKB-UniRule"/>
</dbReference>
<keyword evidence="3 6" id="KW-0328">Glycosyltransferase</keyword>
<evidence type="ECO:0000313" key="9">
    <source>
        <dbReference type="Proteomes" id="UP001301797"/>
    </source>
</evidence>
<dbReference type="Gene3D" id="3.40.50.2020">
    <property type="match status" value="1"/>
</dbReference>
<sequence>MVNEIAEVLIKYGAIEFGDFTLASGAKSSYYIDIKTASTNPELLSPIGKAIAEKFDFDVVAGVAVGAVPIAVSVSIFSGKPYSIIRKEKKEHGKSGAIIGDVKGKNVLLVEDVTTSGGSVIYGIDALRDAGAIVKTVVTVVDREQGASEKLSNSDVKLVPLVRVSEILKKDNE</sequence>
<protein>
    <recommendedName>
        <fullName evidence="2 6">Orotate phosphoribosyltransferase</fullName>
        <shortName evidence="6">OPRT</shortName>
        <shortName evidence="6">OPRTase</shortName>
        <ecNumber evidence="2 6">2.4.2.10</ecNumber>
    </recommendedName>
</protein>
<reference evidence="8 9" key="1">
    <citation type="submission" date="2019-09" db="EMBL/GenBank/DDBJ databases">
        <title>The complete genome of Methanoplanus sp. FWC-SCC4.</title>
        <authorList>
            <person name="Chen S.-C."/>
            <person name="Zhou Y.-Z."/>
            <person name="Lai M.-C."/>
        </authorList>
    </citation>
    <scope>NUCLEOTIDE SEQUENCE [LARGE SCALE GENOMIC DNA]</scope>
    <source>
        <strain evidence="8 9">FWC-SCC4</strain>
    </source>
</reference>
<dbReference type="PANTHER" id="PTHR19278:SF9">
    <property type="entry name" value="URIDINE 5'-MONOPHOSPHATE SYNTHASE"/>
    <property type="match status" value="1"/>
</dbReference>
<dbReference type="Pfam" id="PF00156">
    <property type="entry name" value="Pribosyltran"/>
    <property type="match status" value="1"/>
</dbReference>
<comment type="similarity">
    <text evidence="6">Belongs to the purine/pyrimidine phosphoribosyltransferase family. PyrE subfamily.</text>
</comment>